<reference evidence="3" key="1">
    <citation type="submission" date="2021-12" db="EMBL/GenBank/DDBJ databases">
        <authorList>
            <person name="King R."/>
        </authorList>
    </citation>
    <scope>NUCLEOTIDE SEQUENCE</scope>
</reference>
<evidence type="ECO:0000313" key="3">
    <source>
        <dbReference type="EMBL" id="CAH0552501.1"/>
    </source>
</evidence>
<evidence type="ECO:0008006" key="5">
    <source>
        <dbReference type="Google" id="ProtNLM"/>
    </source>
</evidence>
<feature type="compositionally biased region" description="Polar residues" evidence="2">
    <location>
        <begin position="120"/>
        <end position="160"/>
    </location>
</feature>
<sequence length="507" mass="57817">MSNDFVNEQNKCKRCKTSALSGPKCIKCGVVSHSSCLKLLKNIKFIDEKNVQCCDDDLDSTSDSESNDTVLGNDASSLENYYLKELLKQKDVHILSLEDKILILKKQINLLKQLTPPGEKTNQNKNPAQSKSLVPQNSKTTDTKPNSKTNQTKAKNSNTNIQNPIITKSEMTAAINIALKPDVIDKKDDINKENNTPTNNHKNNKQTNAFIKGTNNSNTLKVVEKNAWIYVTNLHEETTEKQIEDYLATICKTQCEKLTQNFENSKKSSFKICAPYKFKNQILDGNIWPEGTLINRSEVLCIKQKDKVISYFCEDCKFEITQNSQLLTIILELQKEIKGLNSKVSELENKFINVNAQKSVPDDCKFIENVILESQEREKRSKNVLLFNINEEDEDFEKIAKNVITGISNLVNTDNLKIYRIGKKTDGKKRPVKIEFKSAVDAKTILVNKTKVNEPYRNIKINNDLTFLQRKYLENLRSELENKNKSDSNVKYTIKYKNGLPTIVKLD</sequence>
<dbReference type="PANTHER" id="PTHR37445">
    <property type="entry name" value="PROTEIN CBG24663"/>
    <property type="match status" value="1"/>
</dbReference>
<accession>A0A9P0B205</accession>
<keyword evidence="1" id="KW-0175">Coiled coil</keyword>
<gene>
    <name evidence="3" type="ORF">MELIAE_LOCUS4712</name>
</gene>
<evidence type="ECO:0000256" key="1">
    <source>
        <dbReference type="SAM" id="Coils"/>
    </source>
</evidence>
<dbReference type="Proteomes" id="UP001154078">
    <property type="component" value="Chromosome 3"/>
</dbReference>
<dbReference type="OrthoDB" id="6769865at2759"/>
<keyword evidence="4" id="KW-1185">Reference proteome</keyword>
<dbReference type="AlphaFoldDB" id="A0A9P0B205"/>
<feature type="compositionally biased region" description="Low complexity" evidence="2">
    <location>
        <begin position="193"/>
        <end position="208"/>
    </location>
</feature>
<evidence type="ECO:0000313" key="4">
    <source>
        <dbReference type="Proteomes" id="UP001154078"/>
    </source>
</evidence>
<dbReference type="PANTHER" id="PTHR37445:SF3">
    <property type="entry name" value="ZINC FINGER PHD-TYPE DOMAIN-CONTAINING PROTEIN"/>
    <property type="match status" value="1"/>
</dbReference>
<evidence type="ECO:0000256" key="2">
    <source>
        <dbReference type="SAM" id="MobiDB-lite"/>
    </source>
</evidence>
<organism evidence="3 4">
    <name type="scientific">Brassicogethes aeneus</name>
    <name type="common">Rape pollen beetle</name>
    <name type="synonym">Meligethes aeneus</name>
    <dbReference type="NCBI Taxonomy" id="1431903"/>
    <lineage>
        <taxon>Eukaryota</taxon>
        <taxon>Metazoa</taxon>
        <taxon>Ecdysozoa</taxon>
        <taxon>Arthropoda</taxon>
        <taxon>Hexapoda</taxon>
        <taxon>Insecta</taxon>
        <taxon>Pterygota</taxon>
        <taxon>Neoptera</taxon>
        <taxon>Endopterygota</taxon>
        <taxon>Coleoptera</taxon>
        <taxon>Polyphaga</taxon>
        <taxon>Cucujiformia</taxon>
        <taxon>Nitidulidae</taxon>
        <taxon>Meligethinae</taxon>
        <taxon>Brassicogethes</taxon>
    </lineage>
</organism>
<name>A0A9P0B205_BRAAE</name>
<feature type="region of interest" description="Disordered" evidence="2">
    <location>
        <begin position="187"/>
        <end position="212"/>
    </location>
</feature>
<proteinExistence type="predicted"/>
<feature type="region of interest" description="Disordered" evidence="2">
    <location>
        <begin position="115"/>
        <end position="160"/>
    </location>
</feature>
<protein>
    <recommendedName>
        <fullName evidence="5">Phorbol-ester/DAG-type domain-containing protein</fullName>
    </recommendedName>
</protein>
<feature type="coiled-coil region" evidence="1">
    <location>
        <begin position="330"/>
        <end position="357"/>
    </location>
</feature>
<dbReference type="EMBL" id="OV121134">
    <property type="protein sequence ID" value="CAH0552501.1"/>
    <property type="molecule type" value="Genomic_DNA"/>
</dbReference>